<dbReference type="InterPro" id="IPR039790">
    <property type="entry name" value="CHRD1"/>
</dbReference>
<sequence>MSSTGADEPKLLCYNRGCGKEFKESENGFDACRFHPGEPFFHDAYKGWTCCRKCIDFQEFLGMKGCATGYHSNVKPPEPEKKAVEQVTEVIEVRKPKYVQKQRPSMESPLTTIQITLSESLKKQTYDQNGKSDDGNSTDNGVEIKAGITQCVNKGCKVKYEGPQTDSETCKFHPGVPIFHEGSKYWSCCVKRTTDFDVFMKQEGCQTGSHLWVKPSDEDKAGDGGSKMIKCRYDWHQDGSHVHVVVYAGGKKFDPSKSHVKVNGVKLCVDLSFPEENSLFQENWILAGIINPELSSAHMTPMKVEIKLKKAEPVHWANLNVDELVLQRIDKVEQEAEHKCVGVDPVDLSDL</sequence>
<gene>
    <name evidence="6" type="ORF">Fcan01_08191</name>
</gene>
<evidence type="ECO:0000256" key="3">
    <source>
        <dbReference type="ARBA" id="ARBA00022833"/>
    </source>
</evidence>
<keyword evidence="1" id="KW-0479">Metal-binding</keyword>
<proteinExistence type="predicted"/>
<dbReference type="AlphaFoldDB" id="A0A226EIM0"/>
<dbReference type="EMBL" id="LNIX01000003">
    <property type="protein sequence ID" value="OXA57309.1"/>
    <property type="molecule type" value="Genomic_DNA"/>
</dbReference>
<dbReference type="Gene3D" id="2.60.40.790">
    <property type="match status" value="1"/>
</dbReference>
<dbReference type="OrthoDB" id="10261079at2759"/>
<dbReference type="PANTHER" id="PTHR46983:SF3">
    <property type="entry name" value="CHPADIPLOID STATE MAINTENANCE PROTEIN CHPA"/>
    <property type="match status" value="1"/>
</dbReference>
<dbReference type="PROSITE" id="PS51203">
    <property type="entry name" value="CS"/>
    <property type="match status" value="1"/>
</dbReference>
<keyword evidence="3" id="KW-0862">Zinc</keyword>
<dbReference type="STRING" id="158441.A0A226EIM0"/>
<name>A0A226EIM0_FOLCA</name>
<dbReference type="PROSITE" id="PS51401">
    <property type="entry name" value="CHORD"/>
    <property type="match status" value="2"/>
</dbReference>
<accession>A0A226EIM0</accession>
<feature type="domain" description="CHORD" evidence="5">
    <location>
        <begin position="13"/>
        <end position="71"/>
    </location>
</feature>
<evidence type="ECO:0000313" key="6">
    <source>
        <dbReference type="EMBL" id="OXA57309.1"/>
    </source>
</evidence>
<keyword evidence="2" id="KW-0677">Repeat</keyword>
<dbReference type="Pfam" id="PF04968">
    <property type="entry name" value="CHORD"/>
    <property type="match status" value="2"/>
</dbReference>
<dbReference type="InterPro" id="IPR007051">
    <property type="entry name" value="CHORD_dom"/>
</dbReference>
<evidence type="ECO:0000256" key="2">
    <source>
        <dbReference type="ARBA" id="ARBA00022737"/>
    </source>
</evidence>
<dbReference type="SUPFAM" id="SSF49764">
    <property type="entry name" value="HSP20-like chaperones"/>
    <property type="match status" value="1"/>
</dbReference>
<organism evidence="6 7">
    <name type="scientific">Folsomia candida</name>
    <name type="common">Springtail</name>
    <dbReference type="NCBI Taxonomy" id="158441"/>
    <lineage>
        <taxon>Eukaryota</taxon>
        <taxon>Metazoa</taxon>
        <taxon>Ecdysozoa</taxon>
        <taxon>Arthropoda</taxon>
        <taxon>Hexapoda</taxon>
        <taxon>Collembola</taxon>
        <taxon>Entomobryomorpha</taxon>
        <taxon>Isotomoidea</taxon>
        <taxon>Isotomidae</taxon>
        <taxon>Proisotominae</taxon>
        <taxon>Folsomia</taxon>
    </lineage>
</organism>
<reference evidence="6 7" key="1">
    <citation type="submission" date="2015-12" db="EMBL/GenBank/DDBJ databases">
        <title>The genome of Folsomia candida.</title>
        <authorList>
            <person name="Faddeeva A."/>
            <person name="Derks M.F."/>
            <person name="Anvar Y."/>
            <person name="Smit S."/>
            <person name="Van Straalen N."/>
            <person name="Roelofs D."/>
        </authorList>
    </citation>
    <scope>NUCLEOTIDE SEQUENCE [LARGE SCALE GENOMIC DNA]</scope>
    <source>
        <strain evidence="6 7">VU population</strain>
        <tissue evidence="6">Whole body</tissue>
    </source>
</reference>
<keyword evidence="7" id="KW-1185">Reference proteome</keyword>
<dbReference type="Proteomes" id="UP000198287">
    <property type="component" value="Unassembled WGS sequence"/>
</dbReference>
<dbReference type="PANTHER" id="PTHR46983">
    <property type="entry name" value="CYSTEINE AND HISTIDINE-RICH DOMAIN-CONTAINING PROTEIN 1"/>
    <property type="match status" value="1"/>
</dbReference>
<evidence type="ECO:0000259" key="4">
    <source>
        <dbReference type="PROSITE" id="PS51203"/>
    </source>
</evidence>
<dbReference type="OMA" id="KHRWVAK"/>
<protein>
    <submittedName>
        <fullName evidence="6">Cysteine and histidine-rich domain-containing protein</fullName>
    </submittedName>
</protein>
<evidence type="ECO:0000259" key="5">
    <source>
        <dbReference type="PROSITE" id="PS51401"/>
    </source>
</evidence>
<feature type="domain" description="CS" evidence="4">
    <location>
        <begin position="228"/>
        <end position="320"/>
    </location>
</feature>
<dbReference type="InterPro" id="IPR007052">
    <property type="entry name" value="CS_dom"/>
</dbReference>
<evidence type="ECO:0000313" key="7">
    <source>
        <dbReference type="Proteomes" id="UP000198287"/>
    </source>
</evidence>
<evidence type="ECO:0000256" key="1">
    <source>
        <dbReference type="ARBA" id="ARBA00022723"/>
    </source>
</evidence>
<dbReference type="GO" id="GO:0046872">
    <property type="term" value="F:metal ion binding"/>
    <property type="evidence" value="ECO:0007669"/>
    <property type="project" value="UniProtKB-KW"/>
</dbReference>
<dbReference type="InterPro" id="IPR008978">
    <property type="entry name" value="HSP20-like_chaperone"/>
</dbReference>
<feature type="domain" description="CHORD" evidence="5">
    <location>
        <begin position="151"/>
        <end position="210"/>
    </location>
</feature>
<dbReference type="Gene3D" id="4.10.1130.20">
    <property type="match status" value="2"/>
</dbReference>
<comment type="caution">
    <text evidence="6">The sequence shown here is derived from an EMBL/GenBank/DDBJ whole genome shotgun (WGS) entry which is preliminary data.</text>
</comment>
<dbReference type="Pfam" id="PF04969">
    <property type="entry name" value="CS"/>
    <property type="match status" value="1"/>
</dbReference>